<dbReference type="GO" id="GO:0016020">
    <property type="term" value="C:membrane"/>
    <property type="evidence" value="ECO:0007669"/>
    <property type="project" value="TreeGrafter"/>
</dbReference>
<accession>A0A847S7I0</accession>
<dbReference type="GO" id="GO:0090499">
    <property type="term" value="F:pimelyl-[acyl-carrier protein] methyl ester esterase activity"/>
    <property type="evidence" value="ECO:0007669"/>
    <property type="project" value="UniProtKB-EC"/>
</dbReference>
<evidence type="ECO:0000259" key="6">
    <source>
        <dbReference type="Pfam" id="PF00561"/>
    </source>
</evidence>
<dbReference type="HAMAP" id="MF_01260">
    <property type="entry name" value="Carboxylester"/>
    <property type="match status" value="1"/>
</dbReference>
<evidence type="ECO:0000256" key="4">
    <source>
        <dbReference type="ARBA" id="ARBA00022801"/>
    </source>
</evidence>
<sequence>MIRVDSHGTGPDLVLLHGWGMHGGVWGEFVSRLSAFARVHVVDLPGHGHSALCTPYTVASLTEAILDAVPEQAMWLGWSLGGMLALQAAATRPQRVTRLGLMASSPCFMQQPDWPCAMPEAVLQQFVDRLQADTAATVQQFLALQALGSPEARRQVQQLRHSLHERPLASAEALAAGLQLLRDSDLRPLLPAVKQPTVLLYGERDTLVPIGAAHWLQTQLPQARSLLLPQSAHAPFLTHGRECAALIREVLYA</sequence>
<dbReference type="Pfam" id="PF00561">
    <property type="entry name" value="Abhydrolase_1"/>
    <property type="match status" value="1"/>
</dbReference>
<evidence type="ECO:0000256" key="3">
    <source>
        <dbReference type="ARBA" id="ARBA00022756"/>
    </source>
</evidence>
<dbReference type="EC" id="3.1.1.85" evidence="5"/>
<reference evidence="7 8" key="1">
    <citation type="submission" date="2020-04" db="EMBL/GenBank/DDBJ databases">
        <title>Draft genome of Leeia sp. IMCC25680.</title>
        <authorList>
            <person name="Song J."/>
            <person name="Cho J.-C."/>
        </authorList>
    </citation>
    <scope>NUCLEOTIDE SEQUENCE [LARGE SCALE GENOMIC DNA]</scope>
    <source>
        <strain evidence="7 8">IMCC25680</strain>
    </source>
</reference>
<dbReference type="GO" id="GO:0009102">
    <property type="term" value="P:biotin biosynthetic process"/>
    <property type="evidence" value="ECO:0007669"/>
    <property type="project" value="UniProtKB-UniRule"/>
</dbReference>
<dbReference type="AlphaFoldDB" id="A0A847S7I0"/>
<keyword evidence="8" id="KW-1185">Reference proteome</keyword>
<comment type="pathway">
    <text evidence="5">Cofactor biosynthesis; biotin biosynthesis.</text>
</comment>
<dbReference type="GO" id="GO:0005737">
    <property type="term" value="C:cytoplasm"/>
    <property type="evidence" value="ECO:0007669"/>
    <property type="project" value="UniProtKB-SubCell"/>
</dbReference>
<dbReference type="InterPro" id="IPR029058">
    <property type="entry name" value="AB_hydrolase_fold"/>
</dbReference>
<dbReference type="PANTHER" id="PTHR43798">
    <property type="entry name" value="MONOACYLGLYCEROL LIPASE"/>
    <property type="match status" value="1"/>
</dbReference>
<comment type="subcellular location">
    <subcellularLocation>
        <location evidence="5">Cytoplasm</location>
    </subcellularLocation>
</comment>
<feature type="binding site" evidence="5">
    <location>
        <position position="19"/>
    </location>
    <ligand>
        <name>substrate</name>
    </ligand>
</feature>
<evidence type="ECO:0000256" key="2">
    <source>
        <dbReference type="ARBA" id="ARBA00022490"/>
    </source>
</evidence>
<keyword evidence="4 5" id="KW-0378">Hydrolase</keyword>
<dbReference type="UniPathway" id="UPA00078"/>
<dbReference type="SUPFAM" id="SSF53474">
    <property type="entry name" value="alpha/beta-Hydrolases"/>
    <property type="match status" value="1"/>
</dbReference>
<comment type="function">
    <text evidence="5">The physiological role of BioH is to remove the methyl group introduced by BioC when the pimeloyl moiety is complete. It allows to synthesize pimeloyl-ACP via the fatty acid synthetic pathway through the hydrolysis of the ester bonds of pimeloyl-ACP esters.</text>
</comment>
<protein>
    <recommendedName>
        <fullName evidence="5">Pimeloyl-[acyl-carrier protein] methyl ester esterase</fullName>
        <ecNumber evidence="5">3.1.1.85</ecNumber>
    </recommendedName>
    <alternativeName>
        <fullName evidence="5">Biotin synthesis protein BioH</fullName>
    </alternativeName>
    <alternativeName>
        <fullName evidence="5">Carboxylesterase BioH</fullName>
    </alternativeName>
</protein>
<dbReference type="InterPro" id="IPR050266">
    <property type="entry name" value="AB_hydrolase_sf"/>
</dbReference>
<proteinExistence type="inferred from homology"/>
<dbReference type="NCBIfam" id="TIGR01738">
    <property type="entry name" value="bioH"/>
    <property type="match status" value="1"/>
</dbReference>
<evidence type="ECO:0000313" key="7">
    <source>
        <dbReference type="EMBL" id="NLR74977.1"/>
    </source>
</evidence>
<organism evidence="7 8">
    <name type="scientific">Leeia aquatica</name>
    <dbReference type="NCBI Taxonomy" id="2725557"/>
    <lineage>
        <taxon>Bacteria</taxon>
        <taxon>Pseudomonadati</taxon>
        <taxon>Pseudomonadota</taxon>
        <taxon>Betaproteobacteria</taxon>
        <taxon>Neisseriales</taxon>
        <taxon>Leeiaceae</taxon>
        <taxon>Leeia</taxon>
    </lineage>
</organism>
<keyword evidence="2 5" id="KW-0963">Cytoplasm</keyword>
<dbReference type="RefSeq" id="WP_168876545.1">
    <property type="nucleotide sequence ID" value="NZ_JABAIM010000001.1"/>
</dbReference>
<dbReference type="Proteomes" id="UP000587991">
    <property type="component" value="Unassembled WGS sequence"/>
</dbReference>
<dbReference type="EMBL" id="JABAIM010000001">
    <property type="protein sequence ID" value="NLR74977.1"/>
    <property type="molecule type" value="Genomic_DNA"/>
</dbReference>
<feature type="binding site" evidence="5">
    <location>
        <begin position="79"/>
        <end position="80"/>
    </location>
    <ligand>
        <name>substrate</name>
    </ligand>
</feature>
<evidence type="ECO:0000256" key="5">
    <source>
        <dbReference type="HAMAP-Rule" id="MF_01260"/>
    </source>
</evidence>
<feature type="active site" evidence="5">
    <location>
        <position position="233"/>
    </location>
</feature>
<keyword evidence="1 5" id="KW-0719">Serine esterase</keyword>
<dbReference type="InterPro" id="IPR000073">
    <property type="entry name" value="AB_hydrolase_1"/>
</dbReference>
<feature type="binding site" evidence="5">
    <location>
        <begin position="141"/>
        <end position="145"/>
    </location>
    <ligand>
        <name>substrate</name>
    </ligand>
</feature>
<evidence type="ECO:0000313" key="8">
    <source>
        <dbReference type="Proteomes" id="UP000587991"/>
    </source>
</evidence>
<comment type="caution">
    <text evidence="7">The sequence shown here is derived from an EMBL/GenBank/DDBJ whole genome shotgun (WGS) entry which is preliminary data.</text>
</comment>
<dbReference type="InterPro" id="IPR010076">
    <property type="entry name" value="BioH"/>
</dbReference>
<keyword evidence="3 5" id="KW-0093">Biotin biosynthesis</keyword>
<gene>
    <name evidence="5 7" type="primary">bioH</name>
    <name evidence="7" type="ORF">HF682_07380</name>
</gene>
<comment type="subunit">
    <text evidence="5">Monomer.</text>
</comment>
<dbReference type="PANTHER" id="PTHR43798:SF31">
    <property type="entry name" value="AB HYDROLASE SUPERFAMILY PROTEIN YCLE"/>
    <property type="match status" value="1"/>
</dbReference>
<feature type="active site" evidence="5">
    <location>
        <position position="205"/>
    </location>
</feature>
<comment type="catalytic activity">
    <reaction evidence="5">
        <text>6-carboxyhexanoyl-[ACP] methyl ester + H2O = 6-carboxyhexanoyl-[ACP] + methanol + H(+)</text>
        <dbReference type="Rhea" id="RHEA:42700"/>
        <dbReference type="Rhea" id="RHEA-COMP:9955"/>
        <dbReference type="Rhea" id="RHEA-COMP:10186"/>
        <dbReference type="ChEBI" id="CHEBI:15377"/>
        <dbReference type="ChEBI" id="CHEBI:15378"/>
        <dbReference type="ChEBI" id="CHEBI:17790"/>
        <dbReference type="ChEBI" id="CHEBI:78846"/>
        <dbReference type="ChEBI" id="CHEBI:82735"/>
        <dbReference type="EC" id="3.1.1.85"/>
    </reaction>
</comment>
<feature type="domain" description="AB hydrolase-1" evidence="6">
    <location>
        <begin position="13"/>
        <end position="239"/>
    </location>
</feature>
<feature type="active site" description="Nucleophile" evidence="5">
    <location>
        <position position="79"/>
    </location>
</feature>
<comment type="similarity">
    <text evidence="5">Belongs to the AB hydrolase superfamily. Carboxylesterase BioH family.</text>
</comment>
<name>A0A847S7I0_9NEIS</name>
<evidence type="ECO:0000256" key="1">
    <source>
        <dbReference type="ARBA" id="ARBA00022487"/>
    </source>
</evidence>
<feature type="binding site" evidence="5">
    <location>
        <position position="233"/>
    </location>
    <ligand>
        <name>substrate</name>
    </ligand>
</feature>
<dbReference type="Gene3D" id="3.40.50.1820">
    <property type="entry name" value="alpha/beta hydrolase"/>
    <property type="match status" value="1"/>
</dbReference>